<reference evidence="7" key="1">
    <citation type="submission" date="2018-11" db="EMBL/GenBank/DDBJ databases">
        <authorList>
            <person name="Alioto T."/>
            <person name="Alioto T."/>
        </authorList>
    </citation>
    <scope>NUCLEOTIDE SEQUENCE</scope>
</reference>
<keyword evidence="3 5" id="KW-0863">Zinc-finger</keyword>
<evidence type="ECO:0000313" key="8">
    <source>
        <dbReference type="Proteomes" id="UP000596742"/>
    </source>
</evidence>
<evidence type="ECO:0000256" key="2">
    <source>
        <dbReference type="ARBA" id="ARBA00022737"/>
    </source>
</evidence>
<keyword evidence="4" id="KW-0862">Zinc</keyword>
<proteinExistence type="predicted"/>
<accession>A0A8B6HI91</accession>
<dbReference type="PROSITE" id="PS50157">
    <property type="entry name" value="ZINC_FINGER_C2H2_2"/>
    <property type="match status" value="1"/>
</dbReference>
<keyword evidence="8" id="KW-1185">Reference proteome</keyword>
<dbReference type="SUPFAM" id="SSF57667">
    <property type="entry name" value="beta-beta-alpha zinc fingers"/>
    <property type="match status" value="1"/>
</dbReference>
<dbReference type="InterPro" id="IPR036236">
    <property type="entry name" value="Znf_C2H2_sf"/>
</dbReference>
<evidence type="ECO:0000256" key="3">
    <source>
        <dbReference type="ARBA" id="ARBA00022771"/>
    </source>
</evidence>
<sequence>MEAPYVCHMCNSKFFTKSSLEKHVWTHDQESFDEMKYKDGSEDSPVRKRLPKIQFKSSELKESANDSLVCEMTPTETDEYSTEEPFDNTYMVQVKIEPEELE</sequence>
<evidence type="ECO:0000256" key="1">
    <source>
        <dbReference type="ARBA" id="ARBA00022723"/>
    </source>
</evidence>
<evidence type="ECO:0000259" key="6">
    <source>
        <dbReference type="PROSITE" id="PS50157"/>
    </source>
</evidence>
<evidence type="ECO:0000256" key="4">
    <source>
        <dbReference type="ARBA" id="ARBA00022833"/>
    </source>
</evidence>
<dbReference type="PROSITE" id="PS00028">
    <property type="entry name" value="ZINC_FINGER_C2H2_1"/>
    <property type="match status" value="1"/>
</dbReference>
<dbReference type="FunFam" id="3.30.160.60:FF:000100">
    <property type="entry name" value="Zinc finger 45-like"/>
    <property type="match status" value="1"/>
</dbReference>
<dbReference type="EMBL" id="UYJE01010110">
    <property type="protein sequence ID" value="VDI79753.1"/>
    <property type="molecule type" value="Genomic_DNA"/>
</dbReference>
<name>A0A8B6HI91_MYTGA</name>
<dbReference type="InterPro" id="IPR013087">
    <property type="entry name" value="Znf_C2H2_type"/>
</dbReference>
<gene>
    <name evidence="7" type="ORF">MGAL_10B055908</name>
</gene>
<organism evidence="7 8">
    <name type="scientific">Mytilus galloprovincialis</name>
    <name type="common">Mediterranean mussel</name>
    <dbReference type="NCBI Taxonomy" id="29158"/>
    <lineage>
        <taxon>Eukaryota</taxon>
        <taxon>Metazoa</taxon>
        <taxon>Spiralia</taxon>
        <taxon>Lophotrochozoa</taxon>
        <taxon>Mollusca</taxon>
        <taxon>Bivalvia</taxon>
        <taxon>Autobranchia</taxon>
        <taxon>Pteriomorphia</taxon>
        <taxon>Mytilida</taxon>
        <taxon>Mytiloidea</taxon>
        <taxon>Mytilidae</taxon>
        <taxon>Mytilinae</taxon>
        <taxon>Mytilus</taxon>
    </lineage>
</organism>
<feature type="domain" description="C2H2-type" evidence="6">
    <location>
        <begin position="5"/>
        <end position="32"/>
    </location>
</feature>
<dbReference type="Gene3D" id="3.30.160.60">
    <property type="entry name" value="Classic Zinc Finger"/>
    <property type="match status" value="1"/>
</dbReference>
<dbReference type="GO" id="GO:0008270">
    <property type="term" value="F:zinc ion binding"/>
    <property type="evidence" value="ECO:0007669"/>
    <property type="project" value="UniProtKB-KW"/>
</dbReference>
<keyword evidence="1" id="KW-0479">Metal-binding</keyword>
<comment type="caution">
    <text evidence="7">The sequence shown here is derived from an EMBL/GenBank/DDBJ whole genome shotgun (WGS) entry which is preliminary data.</text>
</comment>
<keyword evidence="2" id="KW-0677">Repeat</keyword>
<protein>
    <recommendedName>
        <fullName evidence="6">C2H2-type domain-containing protein</fullName>
    </recommendedName>
</protein>
<evidence type="ECO:0000256" key="5">
    <source>
        <dbReference type="PROSITE-ProRule" id="PRU00042"/>
    </source>
</evidence>
<dbReference type="AlphaFoldDB" id="A0A8B6HI91"/>
<dbReference type="Proteomes" id="UP000596742">
    <property type="component" value="Unassembled WGS sequence"/>
</dbReference>
<evidence type="ECO:0000313" key="7">
    <source>
        <dbReference type="EMBL" id="VDI79753.1"/>
    </source>
</evidence>